<gene>
    <name evidence="6" type="ORF">K435DRAFT_812203</name>
</gene>
<protein>
    <submittedName>
        <fullName evidence="6">TPR-like protein</fullName>
    </submittedName>
</protein>
<evidence type="ECO:0000256" key="1">
    <source>
        <dbReference type="ARBA" id="ARBA00022737"/>
    </source>
</evidence>
<keyword evidence="1" id="KW-0677">Repeat</keyword>
<dbReference type="OrthoDB" id="431454at2759"/>
<dbReference type="InterPro" id="IPR019734">
    <property type="entry name" value="TPR_rpt"/>
</dbReference>
<name>A0A4S8KPW2_DENBC</name>
<evidence type="ECO:0000313" key="7">
    <source>
        <dbReference type="Proteomes" id="UP000297245"/>
    </source>
</evidence>
<dbReference type="SUPFAM" id="SSF52540">
    <property type="entry name" value="P-loop containing nucleoside triphosphate hydrolases"/>
    <property type="match status" value="1"/>
</dbReference>
<keyword evidence="7" id="KW-1185">Reference proteome</keyword>
<dbReference type="InterPro" id="IPR011990">
    <property type="entry name" value="TPR-like_helical_dom_sf"/>
</dbReference>
<dbReference type="AlphaFoldDB" id="A0A4S8KPW2"/>
<dbReference type="Gene3D" id="3.40.50.300">
    <property type="entry name" value="P-loop containing nucleotide triphosphate hydrolases"/>
    <property type="match status" value="1"/>
</dbReference>
<dbReference type="Pfam" id="PF13424">
    <property type="entry name" value="TPR_12"/>
    <property type="match status" value="5"/>
</dbReference>
<accession>A0A4S8KPW2</accession>
<dbReference type="Gene3D" id="1.25.40.10">
    <property type="entry name" value="Tetratricopeptide repeat domain"/>
    <property type="match status" value="3"/>
</dbReference>
<keyword evidence="2" id="KW-0802">TPR repeat</keyword>
<feature type="coiled-coil region" evidence="3">
    <location>
        <begin position="1015"/>
        <end position="1075"/>
    </location>
</feature>
<feature type="compositionally biased region" description="Polar residues" evidence="4">
    <location>
        <begin position="55"/>
        <end position="66"/>
    </location>
</feature>
<evidence type="ECO:0000313" key="6">
    <source>
        <dbReference type="EMBL" id="THU77709.1"/>
    </source>
</evidence>
<organism evidence="6 7">
    <name type="scientific">Dendrothele bispora (strain CBS 962.96)</name>
    <dbReference type="NCBI Taxonomy" id="1314807"/>
    <lineage>
        <taxon>Eukaryota</taxon>
        <taxon>Fungi</taxon>
        <taxon>Dikarya</taxon>
        <taxon>Basidiomycota</taxon>
        <taxon>Agaricomycotina</taxon>
        <taxon>Agaricomycetes</taxon>
        <taxon>Agaricomycetidae</taxon>
        <taxon>Agaricales</taxon>
        <taxon>Agaricales incertae sedis</taxon>
        <taxon>Dendrothele</taxon>
    </lineage>
</organism>
<evidence type="ECO:0000259" key="5">
    <source>
        <dbReference type="Pfam" id="PF20703"/>
    </source>
</evidence>
<dbReference type="SUPFAM" id="SSF48452">
    <property type="entry name" value="TPR-like"/>
    <property type="match status" value="4"/>
</dbReference>
<evidence type="ECO:0000256" key="3">
    <source>
        <dbReference type="SAM" id="Coils"/>
    </source>
</evidence>
<dbReference type="Proteomes" id="UP000297245">
    <property type="component" value="Unassembled WGS sequence"/>
</dbReference>
<feature type="coiled-coil region" evidence="3">
    <location>
        <begin position="895"/>
        <end position="955"/>
    </location>
</feature>
<dbReference type="Pfam" id="PF20703">
    <property type="entry name" value="nSTAND1"/>
    <property type="match status" value="1"/>
</dbReference>
<feature type="domain" description="Novel STAND NTPase 1" evidence="5">
    <location>
        <begin position="140"/>
        <end position="291"/>
    </location>
</feature>
<dbReference type="EMBL" id="ML180358">
    <property type="protein sequence ID" value="THU77709.1"/>
    <property type="molecule type" value="Genomic_DNA"/>
</dbReference>
<proteinExistence type="predicted"/>
<evidence type="ECO:0000256" key="2">
    <source>
        <dbReference type="ARBA" id="ARBA00022803"/>
    </source>
</evidence>
<feature type="compositionally biased region" description="Polar residues" evidence="4">
    <location>
        <begin position="10"/>
        <end position="23"/>
    </location>
</feature>
<evidence type="ECO:0000256" key="4">
    <source>
        <dbReference type="SAM" id="MobiDB-lite"/>
    </source>
</evidence>
<dbReference type="PANTHER" id="PTHR45641:SF19">
    <property type="entry name" value="NEPHROCYSTIN-3"/>
    <property type="match status" value="1"/>
</dbReference>
<keyword evidence="3" id="KW-0175">Coiled coil</keyword>
<dbReference type="InterPro" id="IPR027417">
    <property type="entry name" value="P-loop_NTPase"/>
</dbReference>
<dbReference type="PANTHER" id="PTHR45641">
    <property type="entry name" value="TETRATRICOPEPTIDE REPEAT PROTEIN (AFU_ORTHOLOGUE AFUA_6G03870)"/>
    <property type="match status" value="1"/>
</dbReference>
<dbReference type="SMART" id="SM00028">
    <property type="entry name" value="TPR"/>
    <property type="match status" value="12"/>
</dbReference>
<dbReference type="InterPro" id="IPR049052">
    <property type="entry name" value="nSTAND1"/>
</dbReference>
<reference evidence="6 7" key="1">
    <citation type="journal article" date="2019" name="Nat. Ecol. Evol.">
        <title>Megaphylogeny resolves global patterns of mushroom evolution.</title>
        <authorList>
            <person name="Varga T."/>
            <person name="Krizsan K."/>
            <person name="Foldi C."/>
            <person name="Dima B."/>
            <person name="Sanchez-Garcia M."/>
            <person name="Sanchez-Ramirez S."/>
            <person name="Szollosi G.J."/>
            <person name="Szarkandi J.G."/>
            <person name="Papp V."/>
            <person name="Albert L."/>
            <person name="Andreopoulos W."/>
            <person name="Angelini C."/>
            <person name="Antonin V."/>
            <person name="Barry K.W."/>
            <person name="Bougher N.L."/>
            <person name="Buchanan P."/>
            <person name="Buyck B."/>
            <person name="Bense V."/>
            <person name="Catcheside P."/>
            <person name="Chovatia M."/>
            <person name="Cooper J."/>
            <person name="Damon W."/>
            <person name="Desjardin D."/>
            <person name="Finy P."/>
            <person name="Geml J."/>
            <person name="Haridas S."/>
            <person name="Hughes K."/>
            <person name="Justo A."/>
            <person name="Karasinski D."/>
            <person name="Kautmanova I."/>
            <person name="Kiss B."/>
            <person name="Kocsube S."/>
            <person name="Kotiranta H."/>
            <person name="LaButti K.M."/>
            <person name="Lechner B.E."/>
            <person name="Liimatainen K."/>
            <person name="Lipzen A."/>
            <person name="Lukacs Z."/>
            <person name="Mihaltcheva S."/>
            <person name="Morgado L.N."/>
            <person name="Niskanen T."/>
            <person name="Noordeloos M.E."/>
            <person name="Ohm R.A."/>
            <person name="Ortiz-Santana B."/>
            <person name="Ovrebo C."/>
            <person name="Racz N."/>
            <person name="Riley R."/>
            <person name="Savchenko A."/>
            <person name="Shiryaev A."/>
            <person name="Soop K."/>
            <person name="Spirin V."/>
            <person name="Szebenyi C."/>
            <person name="Tomsovsky M."/>
            <person name="Tulloss R.E."/>
            <person name="Uehling J."/>
            <person name="Grigoriev I.V."/>
            <person name="Vagvolgyi C."/>
            <person name="Papp T."/>
            <person name="Martin F.M."/>
            <person name="Miettinen O."/>
            <person name="Hibbett D.S."/>
            <person name="Nagy L.G."/>
        </authorList>
    </citation>
    <scope>NUCLEOTIDE SEQUENCE [LARGE SCALE GENOMIC DNA]</scope>
    <source>
        <strain evidence="6 7">CBS 962.96</strain>
    </source>
</reference>
<feature type="region of interest" description="Disordered" evidence="4">
    <location>
        <begin position="1"/>
        <end position="70"/>
    </location>
</feature>
<sequence length="1149" mass="129138">MHHPKRQKTTHTTFDQHSSPTSHSEQDSNHPVGLRASPESDLPHKSPNIAGSGDTEWQNQNASGQNPGIHVFEHASSSNIVNSHMNIAGRDLVQTTHVNHYYRENAAEIVYLQQGQRNIQERLDGIARIYDQQNVTYDQLEQATPAVPRIFYGRDDLIKEGVDYIVNSAQAFLAILGPGGIGKTALAQKTIEMEAVKEKFEHRLYFIPCDILPNVASLIQGMLQCLKIPVQESKSQTEMLNDYFKVNTKLILLILDNFETPWYSEEGRTRIQSFLEKLVNFKHLSILVTMRGPDGPGDIDWYKLGTESGIPTLSTDAARKTFFAISGNKSDLLEATKAVDELLKEMDYVPLAVRLIAQRAKTNPIESLLEMWKDGKTSVLKEGRGRGEFRLTSVEHSIQLSVNLLDKDAHDLLSIISFLPNGIPMWVKNLRRMLPRFPNLDISVAEILGCSVVSSHRGSIYMLAPTREYIQKKYPIQSDETMVLLERFYIEWMREVVNNEGNIDKELQLHILNITKIVNMQIGKMLKPEHIEVVEILSKAYKLDEAAVEIIDNILVNIQDLNINQKNNLQFIKVDMLIWNAKWIDAEDEVKGIERNNGFNHKNITARCSQRLGHIYLVQGRYNEATEMLSKAKTQFEAIGDQQGAAQCLRTLADIHQMQGRYSEATKMLLKAKTQFKQICDKRGAVQCLQSLGNIHWMQDRYSKATEMLSKAKAQFEQLGDKQGASQCWKSLGNIHWMQGRYSEATEMLSKAKTQFEAIGGQLGVAQCLQSLGDIHQMQDRYSEATEMLSKAKTQFEAIGGQLGATQCLRSLGNIHRMQGRYSEATEMLSKAKTQFEDIGDQLGAAQCLQSLGDIHQIQGRYSEATEMLSKARTQFEQIGHQLGATQCLQSLGDIHRMQDRHSEATEMLAKARTQFEDIGQQLGTVQCLQSLGSIHRMQGRYSEANEMLSKAKTQFEDIGDQLGVAQCLQSLGDVHRMQNRHSEATEMLLKAKTQFEDIGDQLGIAQCLQSLGDIHRMQNRYSEATEMLSKAKAQFEQIGHQLGAAQCLQSLGAIHQMQDRYSEATEMLSKAKTQFEQIGHQLGASQCLQSLAKIQNLEEDIGNTERLSTPKDSILINLLFNSCSALVACGHTPVIFNEDLLGVAKGSS</sequence>